<feature type="region of interest" description="Disordered" evidence="6">
    <location>
        <begin position="243"/>
        <end position="275"/>
    </location>
</feature>
<dbReference type="InterPro" id="IPR018114">
    <property type="entry name" value="TRYPSIN_HIS"/>
</dbReference>
<dbReference type="PROSITE" id="PS00134">
    <property type="entry name" value="TRYPSIN_HIS"/>
    <property type="match status" value="1"/>
</dbReference>
<dbReference type="PANTHER" id="PTHR24252">
    <property type="entry name" value="ACROSIN-RELATED"/>
    <property type="match status" value="1"/>
</dbReference>
<dbReference type="GO" id="GO:0006508">
    <property type="term" value="P:proteolysis"/>
    <property type="evidence" value="ECO:0007669"/>
    <property type="project" value="UniProtKB-KW"/>
</dbReference>
<keyword evidence="9" id="KW-1185">Reference proteome</keyword>
<dbReference type="Pfam" id="PF00089">
    <property type="entry name" value="Trypsin"/>
    <property type="match status" value="1"/>
</dbReference>
<dbReference type="GO" id="GO:0004252">
    <property type="term" value="F:serine-type endopeptidase activity"/>
    <property type="evidence" value="ECO:0007669"/>
    <property type="project" value="InterPro"/>
</dbReference>
<keyword evidence="4" id="KW-1015">Disulfide bond</keyword>
<dbReference type="PRINTS" id="PR00722">
    <property type="entry name" value="CHYMOTRYPSIN"/>
</dbReference>
<dbReference type="InterPro" id="IPR043504">
    <property type="entry name" value="Peptidase_S1_PA_chymotrypsin"/>
</dbReference>
<evidence type="ECO:0000256" key="1">
    <source>
        <dbReference type="ARBA" id="ARBA00022670"/>
    </source>
</evidence>
<accession>A0A914X2U2</accession>
<reference evidence="10" key="1">
    <citation type="submission" date="2022-11" db="UniProtKB">
        <authorList>
            <consortium name="WormBaseParasite"/>
        </authorList>
    </citation>
    <scope>IDENTIFICATION</scope>
</reference>
<keyword evidence="2 5" id="KW-0378">Hydrolase</keyword>
<evidence type="ECO:0000256" key="2">
    <source>
        <dbReference type="ARBA" id="ARBA00022801"/>
    </source>
</evidence>
<dbReference type="Gene3D" id="2.40.10.10">
    <property type="entry name" value="Trypsin-like serine proteases"/>
    <property type="match status" value="1"/>
</dbReference>
<feature type="transmembrane region" description="Helical" evidence="7">
    <location>
        <begin position="70"/>
        <end position="92"/>
    </location>
</feature>
<evidence type="ECO:0000313" key="10">
    <source>
        <dbReference type="WBParaSite" id="PSAMB.scaffold624size45368.g7801.t1"/>
    </source>
</evidence>
<keyword evidence="3 5" id="KW-0720">Serine protease</keyword>
<dbReference type="CDD" id="cd00190">
    <property type="entry name" value="Tryp_SPc"/>
    <property type="match status" value="1"/>
</dbReference>
<dbReference type="WBParaSite" id="PSAMB.scaffold624size45368.g7801.t1">
    <property type="protein sequence ID" value="PSAMB.scaffold624size45368.g7801.t1"/>
    <property type="gene ID" value="PSAMB.scaffold624size45368.g7801"/>
</dbReference>
<evidence type="ECO:0000256" key="4">
    <source>
        <dbReference type="ARBA" id="ARBA00023157"/>
    </source>
</evidence>
<dbReference type="InterPro" id="IPR033116">
    <property type="entry name" value="TRYPSIN_SER"/>
</dbReference>
<keyword evidence="7" id="KW-1133">Transmembrane helix</keyword>
<dbReference type="InterPro" id="IPR009003">
    <property type="entry name" value="Peptidase_S1_PA"/>
</dbReference>
<evidence type="ECO:0000256" key="7">
    <source>
        <dbReference type="SAM" id="Phobius"/>
    </source>
</evidence>
<dbReference type="SUPFAM" id="SSF50494">
    <property type="entry name" value="Trypsin-like serine proteases"/>
    <property type="match status" value="1"/>
</dbReference>
<evidence type="ECO:0000313" key="9">
    <source>
        <dbReference type="Proteomes" id="UP000887566"/>
    </source>
</evidence>
<dbReference type="PROSITE" id="PS00135">
    <property type="entry name" value="TRYPSIN_SER"/>
    <property type="match status" value="1"/>
</dbReference>
<dbReference type="PROSITE" id="PS50240">
    <property type="entry name" value="TRYPSIN_DOM"/>
    <property type="match status" value="1"/>
</dbReference>
<feature type="compositionally biased region" description="Low complexity" evidence="6">
    <location>
        <begin position="252"/>
        <end position="263"/>
    </location>
</feature>
<feature type="compositionally biased region" description="Polar residues" evidence="6">
    <location>
        <begin position="644"/>
        <end position="661"/>
    </location>
</feature>
<organism evidence="9 10">
    <name type="scientific">Plectus sambesii</name>
    <dbReference type="NCBI Taxonomy" id="2011161"/>
    <lineage>
        <taxon>Eukaryota</taxon>
        <taxon>Metazoa</taxon>
        <taxon>Ecdysozoa</taxon>
        <taxon>Nematoda</taxon>
        <taxon>Chromadorea</taxon>
        <taxon>Plectida</taxon>
        <taxon>Plectina</taxon>
        <taxon>Plectoidea</taxon>
        <taxon>Plectidae</taxon>
        <taxon>Plectus</taxon>
    </lineage>
</organism>
<sequence>MHKQTYEFPSYVLGERVRLSNSRQHLCCCNLIHVKSGAYIIGIIESVGLALQLLAAVAEAWERKELNSEFWITMIFIGFFTLVVASLFVSIYCHLPSLLMLHLAIQVIATVMVGMSAALIVVLMLLNATDTLSNLFGDEEMARRYHERSILLMSGLMAFCYSLATGLEIWFSSVVWRCYQFLRDEFDVAKSELQLRVVVQNDGERFFGFLVPFFDWLFGDGSGFGGVGNFNQSPAYPPPFFPRPSRPRPNRPFDFGNPDNGPHIRPPPPRYPHPQLMPNTGGAPIFNGPRPRPDAYLQRPMLPPPPPQMFPPTQPQMIPLSPPQMIPPPPPQMIPLPPPHMIPLPSHQPLPATVGYSQWNCGTSRTTPRVAEFSRASVDIGTVRIVGGTEARPHSWPWQVSLLYYGRHICGGSLIDPLHVLTAAHCVNNNRNAQQYTVVLGGHIKSDAAEDGRVEIQVASIVVHEGYNNPRKHENDVAVLTLVRAAPLNRYINTICLAQQDVEPGTQCVVTGWGSSQGSAQGNSLQQVVVPIIEQDICNDRSHYAGQLTDGMMCAGYDQGGKDSCQGDSGGPLVCPVGDGVWQQMGVVSWGYGCARMKKPGVYTRVTAHKHWILEQVALTEPDPLSFRPINPEGQETGILGRSQEPQPHSQTEGGSTGLQQPSTTTSTTTIPIPTPTNSTITTTPTITTTTTTPTTTTTTSRSSPPPPEYGAWG</sequence>
<feature type="compositionally biased region" description="Low complexity" evidence="6">
    <location>
        <begin position="662"/>
        <end position="703"/>
    </location>
</feature>
<dbReference type="SMART" id="SM00020">
    <property type="entry name" value="Tryp_SPc"/>
    <property type="match status" value="1"/>
</dbReference>
<keyword evidence="7" id="KW-0472">Membrane</keyword>
<dbReference type="FunFam" id="2.40.10.10:FF:000003">
    <property type="entry name" value="Transmembrane serine protease 3"/>
    <property type="match status" value="1"/>
</dbReference>
<protein>
    <submittedName>
        <fullName evidence="10">Peptidase S1 domain-containing protein</fullName>
    </submittedName>
</protein>
<dbReference type="AlphaFoldDB" id="A0A914X2U2"/>
<dbReference type="Proteomes" id="UP000887566">
    <property type="component" value="Unplaced"/>
</dbReference>
<feature type="domain" description="Peptidase S1" evidence="8">
    <location>
        <begin position="385"/>
        <end position="618"/>
    </location>
</feature>
<dbReference type="InterPro" id="IPR001254">
    <property type="entry name" value="Trypsin_dom"/>
</dbReference>
<evidence type="ECO:0000259" key="8">
    <source>
        <dbReference type="PROSITE" id="PS50240"/>
    </source>
</evidence>
<keyword evidence="1 5" id="KW-0645">Protease</keyword>
<dbReference type="InterPro" id="IPR001314">
    <property type="entry name" value="Peptidase_S1A"/>
</dbReference>
<keyword evidence="7" id="KW-0812">Transmembrane</keyword>
<evidence type="ECO:0000256" key="5">
    <source>
        <dbReference type="RuleBase" id="RU363034"/>
    </source>
</evidence>
<feature type="transmembrane region" description="Helical" evidence="7">
    <location>
        <begin position="104"/>
        <end position="129"/>
    </location>
</feature>
<feature type="region of interest" description="Disordered" evidence="6">
    <location>
        <begin position="623"/>
        <end position="714"/>
    </location>
</feature>
<feature type="compositionally biased region" description="Pro residues" evidence="6">
    <location>
        <begin position="704"/>
        <end position="714"/>
    </location>
</feature>
<name>A0A914X2U2_9BILA</name>
<feature type="transmembrane region" description="Helical" evidence="7">
    <location>
        <begin position="150"/>
        <end position="171"/>
    </location>
</feature>
<dbReference type="PANTHER" id="PTHR24252:SF7">
    <property type="entry name" value="HYALIN"/>
    <property type="match status" value="1"/>
</dbReference>
<evidence type="ECO:0000256" key="6">
    <source>
        <dbReference type="SAM" id="MobiDB-lite"/>
    </source>
</evidence>
<feature type="transmembrane region" description="Helical" evidence="7">
    <location>
        <begin position="39"/>
        <end position="58"/>
    </location>
</feature>
<proteinExistence type="predicted"/>
<evidence type="ECO:0000256" key="3">
    <source>
        <dbReference type="ARBA" id="ARBA00022825"/>
    </source>
</evidence>